<gene>
    <name evidence="2" type="ORF">BGW36DRAFT_395834</name>
</gene>
<evidence type="ECO:0000259" key="1">
    <source>
        <dbReference type="Pfam" id="PF12697"/>
    </source>
</evidence>
<keyword evidence="2" id="KW-0378">Hydrolase</keyword>
<feature type="domain" description="AB hydrolase-1" evidence="1">
    <location>
        <begin position="6"/>
        <end position="239"/>
    </location>
</feature>
<dbReference type="AlphaFoldDB" id="A0AAD4KVL7"/>
<dbReference type="RefSeq" id="XP_046074530.1">
    <property type="nucleotide sequence ID" value="XM_046218090.1"/>
</dbReference>
<keyword evidence="3" id="KW-1185">Reference proteome</keyword>
<dbReference type="InterPro" id="IPR029058">
    <property type="entry name" value="AB_hydrolase_fold"/>
</dbReference>
<dbReference type="SUPFAM" id="SSF53474">
    <property type="entry name" value="alpha/beta-Hydrolases"/>
    <property type="match status" value="1"/>
</dbReference>
<reference evidence="2" key="1">
    <citation type="submission" date="2021-12" db="EMBL/GenBank/DDBJ databases">
        <title>Convergent genome expansion in fungi linked to evolution of root-endophyte symbiosis.</title>
        <authorList>
            <consortium name="DOE Joint Genome Institute"/>
            <person name="Ke Y.-H."/>
            <person name="Bonito G."/>
            <person name="Liao H.-L."/>
            <person name="Looney B."/>
            <person name="Rojas-Flechas A."/>
            <person name="Nash J."/>
            <person name="Hameed K."/>
            <person name="Schadt C."/>
            <person name="Martin F."/>
            <person name="Crous P.W."/>
            <person name="Miettinen O."/>
            <person name="Magnuson J.K."/>
            <person name="Labbe J."/>
            <person name="Jacobson D."/>
            <person name="Doktycz M.J."/>
            <person name="Veneault-Fourrey C."/>
            <person name="Kuo A."/>
            <person name="Mondo S."/>
            <person name="Calhoun S."/>
            <person name="Riley R."/>
            <person name="Ohm R."/>
            <person name="LaButti K."/>
            <person name="Andreopoulos B."/>
            <person name="Pangilinan J."/>
            <person name="Nolan M."/>
            <person name="Tritt A."/>
            <person name="Clum A."/>
            <person name="Lipzen A."/>
            <person name="Daum C."/>
            <person name="Barry K."/>
            <person name="Grigoriev I.V."/>
            <person name="Vilgalys R."/>
        </authorList>
    </citation>
    <scope>NUCLEOTIDE SEQUENCE</scope>
    <source>
        <strain evidence="2">PMI_201</strain>
    </source>
</reference>
<proteinExistence type="predicted"/>
<evidence type="ECO:0000313" key="3">
    <source>
        <dbReference type="Proteomes" id="UP001201262"/>
    </source>
</evidence>
<evidence type="ECO:0000313" key="2">
    <source>
        <dbReference type="EMBL" id="KAH8700824.1"/>
    </source>
</evidence>
<dbReference type="Pfam" id="PF12697">
    <property type="entry name" value="Abhydrolase_6"/>
    <property type="match status" value="1"/>
</dbReference>
<dbReference type="InterPro" id="IPR052897">
    <property type="entry name" value="Sec-Metab_Biosynth_Hydrolase"/>
</dbReference>
<dbReference type="GO" id="GO:0016787">
    <property type="term" value="F:hydrolase activity"/>
    <property type="evidence" value="ECO:0007669"/>
    <property type="project" value="UniProtKB-KW"/>
</dbReference>
<dbReference type="PANTHER" id="PTHR37017">
    <property type="entry name" value="AB HYDROLASE-1 DOMAIN-CONTAINING PROTEIN-RELATED"/>
    <property type="match status" value="1"/>
</dbReference>
<comment type="caution">
    <text evidence="2">The sequence shown here is derived from an EMBL/GenBank/DDBJ whole genome shotgun (WGS) entry which is preliminary data.</text>
</comment>
<accession>A0AAD4KVL7</accession>
<dbReference type="GeneID" id="70248377"/>
<sequence>MPKPTVIFVPGAWLPKASYGLFLHALEKEGFPVHYASYPSFDPTDNLNASCERDAKVIRGEVIQPLVEGEGRDVVLFMHSYASMPGSAAVSGFSKTERVRKGQAGGVLGLICIGAFLIPQGLSCAGMQGGNLPGWILLDQPEKGVNIADDPVKTFAADVDPDLANQMAAQLKPHSNLAFTSEQPPPAWAEADYDGRCAYIVTGDDQAVPQAAQYGMISGTGKNWIVKEFAGSSHMAPFLTKIDPCIQFLQEILDLFPQA</sequence>
<dbReference type="PANTHER" id="PTHR37017:SF11">
    <property type="entry name" value="ESTERASE_LIPASE_THIOESTERASE DOMAIN-CONTAINING PROTEIN"/>
    <property type="match status" value="1"/>
</dbReference>
<dbReference type="InterPro" id="IPR000073">
    <property type="entry name" value="AB_hydrolase_1"/>
</dbReference>
<organism evidence="2 3">
    <name type="scientific">Talaromyces proteolyticus</name>
    <dbReference type="NCBI Taxonomy" id="1131652"/>
    <lineage>
        <taxon>Eukaryota</taxon>
        <taxon>Fungi</taxon>
        <taxon>Dikarya</taxon>
        <taxon>Ascomycota</taxon>
        <taxon>Pezizomycotina</taxon>
        <taxon>Eurotiomycetes</taxon>
        <taxon>Eurotiomycetidae</taxon>
        <taxon>Eurotiales</taxon>
        <taxon>Trichocomaceae</taxon>
        <taxon>Talaromyces</taxon>
        <taxon>Talaromyces sect. Bacilispori</taxon>
    </lineage>
</organism>
<dbReference type="Gene3D" id="3.40.50.1820">
    <property type="entry name" value="alpha/beta hydrolase"/>
    <property type="match status" value="1"/>
</dbReference>
<dbReference type="Proteomes" id="UP001201262">
    <property type="component" value="Unassembled WGS sequence"/>
</dbReference>
<name>A0AAD4KVL7_9EURO</name>
<dbReference type="EMBL" id="JAJTJA010000004">
    <property type="protein sequence ID" value="KAH8700824.1"/>
    <property type="molecule type" value="Genomic_DNA"/>
</dbReference>
<protein>
    <submittedName>
        <fullName evidence="2">Alpha/beta hydrolase fold-1</fullName>
    </submittedName>
</protein>